<dbReference type="SUPFAM" id="SSF116907">
    <property type="entry name" value="Hook domain"/>
    <property type="match status" value="1"/>
</dbReference>
<dbReference type="OMA" id="ECTTSHI"/>
<protein>
    <recommendedName>
        <fullName evidence="5">HOOK N-terminal domain-containing protein</fullName>
    </recommendedName>
</protein>
<evidence type="ECO:0000256" key="4">
    <source>
        <dbReference type="SAM" id="Coils"/>
    </source>
</evidence>
<dbReference type="InParanoid" id="G1QCV3"/>
<sequence>IMLQTDPTPTNQHINQHINNNVHLCIQNLTNLMRNIKTYYQEVLQQLIIINLPNVLLTGKDYQEKIEEMKKVLLLGYVVQCERKEEFPHVIETHAGIMAHYQEQWMEVPNMALEVLEALSWNMAFHLRRLRDEQDECTELIVDLTQEWNPLKSSSAESTPSPTSSLSSKYQQHLAMELADTKARLSCIRQELEEKTEQLMDTTHEVDQLVMELQKVKQENIQLAASAWSICAYLDELVSREKANHVERLEMELMHFREKLKDTDFYKACMEELREDNTTLTETKSILMQQLTAAWTQVDKLYELEKENLQLKSKFQDLELDRDVDKKCIEELLEENITLKTAQKQSMNESTHLGCELKHLPKNADLSDASRKLFVFELKECTTSHILNLEENESLQSTIQELWDASLALEESSLKCGELEKNQQLSKIKK</sequence>
<keyword evidence="2" id="KW-0963">Cytoplasm</keyword>
<keyword evidence="3 4" id="KW-0175">Coiled coil</keyword>
<accession>G1QCV3</accession>
<dbReference type="eggNOG" id="KOG4643">
    <property type="taxonomic scope" value="Eukaryota"/>
</dbReference>
<name>G1QCV3_MYOLU</name>
<reference evidence="6 7" key="1">
    <citation type="journal article" date="2011" name="Nature">
        <title>A high-resolution map of human evolutionary constraint using 29 mammals.</title>
        <authorList>
            <person name="Lindblad-Toh K."/>
            <person name="Garber M."/>
            <person name="Zuk O."/>
            <person name="Lin M.F."/>
            <person name="Parker B.J."/>
            <person name="Washietl S."/>
            <person name="Kheradpour P."/>
            <person name="Ernst J."/>
            <person name="Jordan G."/>
            <person name="Mauceli E."/>
            <person name="Ward L.D."/>
            <person name="Lowe C.B."/>
            <person name="Holloway A.K."/>
            <person name="Clamp M."/>
            <person name="Gnerre S."/>
            <person name="Alfoldi J."/>
            <person name="Beal K."/>
            <person name="Chang J."/>
            <person name="Clawson H."/>
            <person name="Cuff J."/>
            <person name="Di Palma F."/>
            <person name="Fitzgerald S."/>
            <person name="Flicek P."/>
            <person name="Guttman M."/>
            <person name="Hubisz M.J."/>
            <person name="Jaffe D.B."/>
            <person name="Jungreis I."/>
            <person name="Kent W.J."/>
            <person name="Kostka D."/>
            <person name="Lara M."/>
            <person name="Martins A.L."/>
            <person name="Massingham T."/>
            <person name="Moltke I."/>
            <person name="Raney B.J."/>
            <person name="Rasmussen M.D."/>
            <person name="Robinson J."/>
            <person name="Stark A."/>
            <person name="Vilella A.J."/>
            <person name="Wen J."/>
            <person name="Xie X."/>
            <person name="Zody M.C."/>
            <person name="Baldwin J."/>
            <person name="Bloom T."/>
            <person name="Chin C.W."/>
            <person name="Heiman D."/>
            <person name="Nicol R."/>
            <person name="Nusbaum C."/>
            <person name="Young S."/>
            <person name="Wilkinson J."/>
            <person name="Worley K.C."/>
            <person name="Kovar C.L."/>
            <person name="Muzny D.M."/>
            <person name="Gibbs R.A."/>
            <person name="Cree A."/>
            <person name="Dihn H.H."/>
            <person name="Fowler G."/>
            <person name="Jhangiani S."/>
            <person name="Joshi V."/>
            <person name="Lee S."/>
            <person name="Lewis L.R."/>
            <person name="Nazareth L.V."/>
            <person name="Okwuonu G."/>
            <person name="Santibanez J."/>
            <person name="Warren W.C."/>
            <person name="Mardis E.R."/>
            <person name="Weinstock G.M."/>
            <person name="Wilson R.K."/>
            <person name="Delehaunty K."/>
            <person name="Dooling D."/>
            <person name="Fronik C."/>
            <person name="Fulton L."/>
            <person name="Fulton B."/>
            <person name="Graves T."/>
            <person name="Minx P."/>
            <person name="Sodergren E."/>
            <person name="Birney E."/>
            <person name="Margulies E.H."/>
            <person name="Herrero J."/>
            <person name="Green E.D."/>
            <person name="Haussler D."/>
            <person name="Siepel A."/>
            <person name="Goldman N."/>
            <person name="Pollard K.S."/>
            <person name="Pedersen J.S."/>
            <person name="Lander E.S."/>
            <person name="Kellis M."/>
        </authorList>
    </citation>
    <scope>NUCLEOTIDE SEQUENCE [LARGE SCALE GENOMIC DNA]</scope>
</reference>
<feature type="domain" description="HOOK N-terminal" evidence="5">
    <location>
        <begin position="12"/>
        <end position="88"/>
    </location>
</feature>
<dbReference type="EMBL" id="AAPE02034351">
    <property type="status" value="NOT_ANNOTATED_CDS"/>
    <property type="molecule type" value="Genomic_DNA"/>
</dbReference>
<dbReference type="Pfam" id="PF19047">
    <property type="entry name" value="HOOK_N"/>
    <property type="match status" value="1"/>
</dbReference>
<dbReference type="GO" id="GO:0031122">
    <property type="term" value="P:cytoplasmic microtubule organization"/>
    <property type="evidence" value="ECO:0007669"/>
    <property type="project" value="TreeGrafter"/>
</dbReference>
<dbReference type="InterPro" id="IPR043936">
    <property type="entry name" value="HOOK_N"/>
</dbReference>
<comment type="subcellular location">
    <subcellularLocation>
        <location evidence="1">Cytoplasm</location>
    </subcellularLocation>
</comment>
<dbReference type="AlphaFoldDB" id="G1QCV3"/>
<keyword evidence="7" id="KW-1185">Reference proteome</keyword>
<reference evidence="6" key="2">
    <citation type="submission" date="2025-08" db="UniProtKB">
        <authorList>
            <consortium name="Ensembl"/>
        </authorList>
    </citation>
    <scope>IDENTIFICATION</scope>
</reference>
<dbReference type="HOGENOM" id="CLU_011575_1_0_1"/>
<evidence type="ECO:0000259" key="5">
    <source>
        <dbReference type="Pfam" id="PF19047"/>
    </source>
</evidence>
<dbReference type="PANTHER" id="PTHR18947:SF31">
    <property type="entry name" value="PROTEIN DAPLE"/>
    <property type="match status" value="1"/>
</dbReference>
<evidence type="ECO:0000256" key="3">
    <source>
        <dbReference type="ARBA" id="ARBA00023054"/>
    </source>
</evidence>
<dbReference type="GO" id="GO:0030705">
    <property type="term" value="P:cytoskeleton-dependent intracellular transport"/>
    <property type="evidence" value="ECO:0007669"/>
    <property type="project" value="InterPro"/>
</dbReference>
<feature type="coiled-coil region" evidence="4">
    <location>
        <begin position="175"/>
        <end position="219"/>
    </location>
</feature>
<dbReference type="Ensembl" id="ENSMLUT00000027075.1">
    <property type="protein sequence ID" value="ENSMLUP00000021536.1"/>
    <property type="gene ID" value="ENSMLUG00000025065.1"/>
</dbReference>
<dbReference type="GO" id="GO:0008017">
    <property type="term" value="F:microtubule binding"/>
    <property type="evidence" value="ECO:0007669"/>
    <property type="project" value="TreeGrafter"/>
</dbReference>
<reference evidence="6" key="3">
    <citation type="submission" date="2025-09" db="UniProtKB">
        <authorList>
            <consortium name="Ensembl"/>
        </authorList>
    </citation>
    <scope>IDENTIFICATION</scope>
</reference>
<dbReference type="STRING" id="59463.ENSMLUP00000021536"/>
<organism evidence="6 7">
    <name type="scientific">Myotis lucifugus</name>
    <name type="common">Little brown bat</name>
    <dbReference type="NCBI Taxonomy" id="59463"/>
    <lineage>
        <taxon>Eukaryota</taxon>
        <taxon>Metazoa</taxon>
        <taxon>Chordata</taxon>
        <taxon>Craniata</taxon>
        <taxon>Vertebrata</taxon>
        <taxon>Euteleostomi</taxon>
        <taxon>Mammalia</taxon>
        <taxon>Eutheria</taxon>
        <taxon>Laurasiatheria</taxon>
        <taxon>Chiroptera</taxon>
        <taxon>Yangochiroptera</taxon>
        <taxon>Vespertilionidae</taxon>
        <taxon>Myotis</taxon>
    </lineage>
</organism>
<dbReference type="Proteomes" id="UP000001074">
    <property type="component" value="Unassembled WGS sequence"/>
</dbReference>
<proteinExistence type="predicted"/>
<evidence type="ECO:0000313" key="6">
    <source>
        <dbReference type="Ensembl" id="ENSMLUP00000021536.1"/>
    </source>
</evidence>
<evidence type="ECO:0000313" key="7">
    <source>
        <dbReference type="Proteomes" id="UP000001074"/>
    </source>
</evidence>
<evidence type="ECO:0000256" key="1">
    <source>
        <dbReference type="ARBA" id="ARBA00004496"/>
    </source>
</evidence>
<dbReference type="Gene3D" id="1.10.418.10">
    <property type="entry name" value="Calponin-like domain"/>
    <property type="match status" value="1"/>
</dbReference>
<dbReference type="GO" id="GO:0005737">
    <property type="term" value="C:cytoplasm"/>
    <property type="evidence" value="ECO:0007669"/>
    <property type="project" value="UniProtKB-SubCell"/>
</dbReference>
<evidence type="ECO:0000256" key="2">
    <source>
        <dbReference type="ARBA" id="ARBA00022490"/>
    </source>
</evidence>
<dbReference type="GO" id="GO:0051959">
    <property type="term" value="F:dynein light intermediate chain binding"/>
    <property type="evidence" value="ECO:0007669"/>
    <property type="project" value="TreeGrafter"/>
</dbReference>
<dbReference type="PANTHER" id="PTHR18947">
    <property type="entry name" value="HOOK PROTEINS"/>
    <property type="match status" value="1"/>
</dbReference>
<dbReference type="GeneTree" id="ENSGT00940000154785"/>
<feature type="coiled-coil region" evidence="4">
    <location>
        <begin position="270"/>
        <end position="321"/>
    </location>
</feature>
<dbReference type="GO" id="GO:0005813">
    <property type="term" value="C:centrosome"/>
    <property type="evidence" value="ECO:0007669"/>
    <property type="project" value="TreeGrafter"/>
</dbReference>
<dbReference type="InterPro" id="IPR036872">
    <property type="entry name" value="CH_dom_sf"/>
</dbReference>